<dbReference type="Proteomes" id="UP000323000">
    <property type="component" value="Chromosome 2"/>
</dbReference>
<evidence type="ECO:0000256" key="6">
    <source>
        <dbReference type="ARBA" id="ARBA00038471"/>
    </source>
</evidence>
<dbReference type="InterPro" id="IPR006501">
    <property type="entry name" value="Pectinesterase_inhib_dom"/>
</dbReference>
<reference evidence="10" key="1">
    <citation type="journal article" date="2019" name="Gigascience">
        <title>De novo genome assembly of the endangered Acer yangbiense, a plant species with extremely small populations endemic to Yunnan Province, China.</title>
        <authorList>
            <person name="Yang J."/>
            <person name="Wariss H.M."/>
            <person name="Tao L."/>
            <person name="Zhang R."/>
            <person name="Yun Q."/>
            <person name="Hollingsworth P."/>
            <person name="Dao Z."/>
            <person name="Luo G."/>
            <person name="Guo H."/>
            <person name="Ma Y."/>
            <person name="Sun W."/>
        </authorList>
    </citation>
    <scope>NUCLEOTIDE SEQUENCE [LARGE SCALE GENOMIC DNA]</scope>
    <source>
        <strain evidence="10">cv. Malutang</strain>
    </source>
</reference>
<keyword evidence="10" id="KW-1185">Reference proteome</keyword>
<dbReference type="PANTHER" id="PTHR31080">
    <property type="entry name" value="PECTINESTERASE INHIBITOR-LIKE"/>
    <property type="match status" value="1"/>
</dbReference>
<dbReference type="InterPro" id="IPR051955">
    <property type="entry name" value="PME_Inhibitor"/>
</dbReference>
<dbReference type="InterPro" id="IPR035513">
    <property type="entry name" value="Invertase/methylesterase_inhib"/>
</dbReference>
<comment type="similarity">
    <text evidence="6">Belongs to the PMEI family.</text>
</comment>
<dbReference type="PANTHER" id="PTHR31080:SF117">
    <property type="entry name" value="PLANT INVERTASE_PECTIN METHYLESTERASE INHIBITOR SUPERFAMILY PROTEIN"/>
    <property type="match status" value="1"/>
</dbReference>
<comment type="subcellular location">
    <subcellularLocation>
        <location evidence="1">Secreted</location>
        <location evidence="1">Extracellular space</location>
        <location evidence="1">Apoplast</location>
    </subcellularLocation>
</comment>
<feature type="signal peptide" evidence="7">
    <location>
        <begin position="1"/>
        <end position="28"/>
    </location>
</feature>
<evidence type="ECO:0000256" key="2">
    <source>
        <dbReference type="ARBA" id="ARBA00022523"/>
    </source>
</evidence>
<accession>A0A5C7INF1</accession>
<comment type="caution">
    <text evidence="9">The sequence shown here is derived from an EMBL/GenBank/DDBJ whole genome shotgun (WGS) entry which is preliminary data.</text>
</comment>
<evidence type="ECO:0000256" key="7">
    <source>
        <dbReference type="SAM" id="SignalP"/>
    </source>
</evidence>
<evidence type="ECO:0000313" key="9">
    <source>
        <dbReference type="EMBL" id="TXG70725.1"/>
    </source>
</evidence>
<dbReference type="GO" id="GO:0048046">
    <property type="term" value="C:apoplast"/>
    <property type="evidence" value="ECO:0007669"/>
    <property type="project" value="UniProtKB-SubCell"/>
</dbReference>
<dbReference type="SUPFAM" id="SSF101148">
    <property type="entry name" value="Plant invertase/pectin methylesterase inhibitor"/>
    <property type="match status" value="1"/>
</dbReference>
<evidence type="ECO:0000256" key="1">
    <source>
        <dbReference type="ARBA" id="ARBA00004271"/>
    </source>
</evidence>
<dbReference type="FunFam" id="1.20.140.40:FF:000006">
    <property type="entry name" value="Pectinesterase inhibitor 3"/>
    <property type="match status" value="1"/>
</dbReference>
<name>A0A5C7INF1_9ROSI</name>
<feature type="chain" id="PRO_5022911893" description="Pectinesterase inhibitor domain-containing protein" evidence="7">
    <location>
        <begin position="29"/>
        <end position="200"/>
    </location>
</feature>
<keyword evidence="2" id="KW-0052">Apoplast</keyword>
<dbReference type="OrthoDB" id="1430376at2759"/>
<dbReference type="Gene3D" id="1.20.140.40">
    <property type="entry name" value="Invertase/pectin methylesterase inhibitor family protein"/>
    <property type="match status" value="1"/>
</dbReference>
<dbReference type="AlphaFoldDB" id="A0A5C7INF1"/>
<protein>
    <recommendedName>
        <fullName evidence="8">Pectinesterase inhibitor domain-containing protein</fullName>
    </recommendedName>
</protein>
<evidence type="ECO:0000256" key="5">
    <source>
        <dbReference type="ARBA" id="ARBA00023157"/>
    </source>
</evidence>
<organism evidence="9 10">
    <name type="scientific">Acer yangbiense</name>
    <dbReference type="NCBI Taxonomy" id="1000413"/>
    <lineage>
        <taxon>Eukaryota</taxon>
        <taxon>Viridiplantae</taxon>
        <taxon>Streptophyta</taxon>
        <taxon>Embryophyta</taxon>
        <taxon>Tracheophyta</taxon>
        <taxon>Spermatophyta</taxon>
        <taxon>Magnoliopsida</taxon>
        <taxon>eudicotyledons</taxon>
        <taxon>Gunneridae</taxon>
        <taxon>Pentapetalae</taxon>
        <taxon>rosids</taxon>
        <taxon>malvids</taxon>
        <taxon>Sapindales</taxon>
        <taxon>Sapindaceae</taxon>
        <taxon>Hippocastanoideae</taxon>
        <taxon>Acereae</taxon>
        <taxon>Acer</taxon>
    </lineage>
</organism>
<sequence>MEGSISKQFLRLILLVLTINMVINSSSATRPIAASKTSTDFIKKSCSSTTYPTLCFSSLANQASLIQTSPKLLAHAALNVTLSTAKTTSAMMVQLSKSSGMKTREVGAMQDCLEELSDSVYELRRSIAEMGQIDSSNYKLTMSDIQTWVSAALTDETTCSDDFDGKTKNGKVVRERILNISHLTSNALALINRYASLDHA</sequence>
<evidence type="ECO:0000313" key="10">
    <source>
        <dbReference type="Proteomes" id="UP000323000"/>
    </source>
</evidence>
<feature type="domain" description="Pectinesterase inhibitor" evidence="8">
    <location>
        <begin position="37"/>
        <end position="190"/>
    </location>
</feature>
<evidence type="ECO:0000256" key="4">
    <source>
        <dbReference type="ARBA" id="ARBA00022729"/>
    </source>
</evidence>
<keyword evidence="5" id="KW-1015">Disulfide bond</keyword>
<proteinExistence type="inferred from homology"/>
<keyword evidence="4 7" id="KW-0732">Signal</keyword>
<keyword evidence="3" id="KW-0964">Secreted</keyword>
<dbReference type="SMART" id="SM00856">
    <property type="entry name" value="PMEI"/>
    <property type="match status" value="1"/>
</dbReference>
<dbReference type="NCBIfam" id="TIGR01614">
    <property type="entry name" value="PME_inhib"/>
    <property type="match status" value="1"/>
</dbReference>
<dbReference type="GO" id="GO:0004857">
    <property type="term" value="F:enzyme inhibitor activity"/>
    <property type="evidence" value="ECO:0007669"/>
    <property type="project" value="InterPro"/>
</dbReference>
<dbReference type="Pfam" id="PF04043">
    <property type="entry name" value="PMEI"/>
    <property type="match status" value="1"/>
</dbReference>
<gene>
    <name evidence="9" type="ORF">EZV62_005660</name>
</gene>
<dbReference type="CDD" id="cd15798">
    <property type="entry name" value="PMEI-like_3"/>
    <property type="match status" value="1"/>
</dbReference>
<evidence type="ECO:0000259" key="8">
    <source>
        <dbReference type="SMART" id="SM00856"/>
    </source>
</evidence>
<dbReference type="EMBL" id="VAHF01000002">
    <property type="protein sequence ID" value="TXG70725.1"/>
    <property type="molecule type" value="Genomic_DNA"/>
</dbReference>
<evidence type="ECO:0000256" key="3">
    <source>
        <dbReference type="ARBA" id="ARBA00022525"/>
    </source>
</evidence>